<organism evidence="3 4">
    <name type="scientific">Methanobrevibacter millerae</name>
    <dbReference type="NCBI Taxonomy" id="230361"/>
    <lineage>
        <taxon>Archaea</taxon>
        <taxon>Methanobacteriati</taxon>
        <taxon>Methanobacteriota</taxon>
        <taxon>Methanomada group</taxon>
        <taxon>Methanobacteria</taxon>
        <taxon>Methanobacteriales</taxon>
        <taxon>Methanobacteriaceae</taxon>
        <taxon>Methanobrevibacter</taxon>
    </lineage>
</organism>
<feature type="region of interest" description="Disordered" evidence="1">
    <location>
        <begin position="29"/>
        <end position="61"/>
    </location>
</feature>
<feature type="transmembrane region" description="Helical" evidence="2">
    <location>
        <begin position="377"/>
        <end position="405"/>
    </location>
</feature>
<proteinExistence type="predicted"/>
<dbReference type="Proteomes" id="UP000067738">
    <property type="component" value="Chromosome"/>
</dbReference>
<keyword evidence="2" id="KW-1133">Transmembrane helix</keyword>
<dbReference type="KEGG" id="mmil:sm9_1487"/>
<reference evidence="3 4" key="1">
    <citation type="submission" date="2015-04" db="EMBL/GenBank/DDBJ databases">
        <title>The complete genome sequence of the rumen methanogen Methanobrevibacter millerae SM9.</title>
        <authorList>
            <person name="Leahy S.C."/>
            <person name="Kelly W.J."/>
            <person name="Pacheco D.M."/>
            <person name="Li D."/>
            <person name="Altermann E."/>
            <person name="Attwood G.T."/>
        </authorList>
    </citation>
    <scope>NUCLEOTIDE SEQUENCE [LARGE SCALE GENOMIC DNA]</scope>
    <source>
        <strain evidence="3 4">SM9</strain>
    </source>
</reference>
<evidence type="ECO:0000256" key="2">
    <source>
        <dbReference type="SAM" id="Phobius"/>
    </source>
</evidence>
<dbReference type="EMBL" id="CP011266">
    <property type="protein sequence ID" value="ALT69267.1"/>
    <property type="molecule type" value="Genomic_DNA"/>
</dbReference>
<feature type="compositionally biased region" description="Basic and acidic residues" evidence="1">
    <location>
        <begin position="32"/>
        <end position="61"/>
    </location>
</feature>
<name>A0A0U2TTV4_9EURY</name>
<keyword evidence="2" id="KW-0812">Transmembrane</keyword>
<dbReference type="RefSeq" id="WP_058739505.1">
    <property type="nucleotide sequence ID" value="NZ_CP011266.1"/>
</dbReference>
<dbReference type="AlphaFoldDB" id="A0A0U2TTV4"/>
<gene>
    <name evidence="3" type="ORF">sm9_1487</name>
</gene>
<evidence type="ECO:0008006" key="5">
    <source>
        <dbReference type="Google" id="ProtNLM"/>
    </source>
</evidence>
<dbReference type="GeneID" id="26736430"/>
<feature type="transmembrane region" description="Helical" evidence="2">
    <location>
        <begin position="349"/>
        <end position="371"/>
    </location>
</feature>
<protein>
    <recommendedName>
        <fullName evidence="5">Phage-related protein</fullName>
    </recommendedName>
</protein>
<evidence type="ECO:0000313" key="4">
    <source>
        <dbReference type="Proteomes" id="UP000067738"/>
    </source>
</evidence>
<keyword evidence="2" id="KW-0472">Membrane</keyword>
<feature type="transmembrane region" description="Helical" evidence="2">
    <location>
        <begin position="320"/>
        <end position="342"/>
    </location>
</feature>
<accession>A0A0U2TTV4</accession>
<evidence type="ECO:0000313" key="3">
    <source>
        <dbReference type="EMBL" id="ALT69267.1"/>
    </source>
</evidence>
<keyword evidence="4" id="KW-1185">Reference proteome</keyword>
<evidence type="ECO:0000256" key="1">
    <source>
        <dbReference type="SAM" id="MobiDB-lite"/>
    </source>
</evidence>
<sequence>MNKKIFALIIVILISFCFIGIAMADNATHQDNSTDDHDKPIDKDTSDKNKTPDKNKTDDKSKYILAQGSGNDIKFSDGFRGFRLDYSKPAATSGDEFKHASASSAPNSNMLMQTIIGCYVKGLSGQIGSIMSGAIQSGASGDLVNAAQNSEKINGAVKINNNTAAVFSFEVLESVSGNVSNYFAYTVSFRSISSNTNQTNLTNTTNATNVTNATNITNMTLLFDNETNATLLEELLDYLLFWADMLYGAWEPIIETLLNDFLIFYHALEEMVHLFENFMAELQSMMDAVEKFLNMLASLWKEIDGLLKLLGVLLSFIQQIINLIGAILNFIVGLISAIIALIQQILGLLFALINFILEIINQILLLLQAILDFLKALGNVLVSVIENAVILIAGFVLITVGAFFYNRIRNQKKKIN</sequence>
<dbReference type="PATRIC" id="fig|230361.4.peg.1534"/>